<dbReference type="GO" id="GO:0016887">
    <property type="term" value="F:ATP hydrolysis activity"/>
    <property type="evidence" value="ECO:0007669"/>
    <property type="project" value="InterPro"/>
</dbReference>
<dbReference type="InterPro" id="IPR003959">
    <property type="entry name" value="ATPase_AAA_core"/>
</dbReference>
<evidence type="ECO:0000313" key="3">
    <source>
        <dbReference type="EMBL" id="WQG90074.1"/>
    </source>
</evidence>
<evidence type="ECO:0000313" key="4">
    <source>
        <dbReference type="Proteomes" id="UP000183788"/>
    </source>
</evidence>
<organism evidence="2 4">
    <name type="scientific">Chitinophaga sancti</name>
    <dbReference type="NCBI Taxonomy" id="1004"/>
    <lineage>
        <taxon>Bacteria</taxon>
        <taxon>Pseudomonadati</taxon>
        <taxon>Bacteroidota</taxon>
        <taxon>Chitinophagia</taxon>
        <taxon>Chitinophagales</taxon>
        <taxon>Chitinophagaceae</taxon>
        <taxon>Chitinophaga</taxon>
    </lineage>
</organism>
<keyword evidence="2" id="KW-0067">ATP-binding</keyword>
<dbReference type="Pfam" id="PF13304">
    <property type="entry name" value="AAA_21"/>
    <property type="match status" value="1"/>
</dbReference>
<dbReference type="STRING" id="1004.SAMN05661012_03341"/>
<protein>
    <submittedName>
        <fullName evidence="3">AAA family ATPase</fullName>
    </submittedName>
    <submittedName>
        <fullName evidence="2">Predicted ATP-binding protein involved in virulence</fullName>
    </submittedName>
</protein>
<accession>A0A1K1R3N8</accession>
<dbReference type="InterPro" id="IPR027417">
    <property type="entry name" value="P-loop_NTPase"/>
</dbReference>
<dbReference type="AlphaFoldDB" id="A0A1K1R3N8"/>
<dbReference type="Proteomes" id="UP001326715">
    <property type="component" value="Chromosome"/>
</dbReference>
<evidence type="ECO:0000313" key="2">
    <source>
        <dbReference type="EMBL" id="SFW66621.1"/>
    </source>
</evidence>
<dbReference type="InterPro" id="IPR051396">
    <property type="entry name" value="Bact_Antivir_Def_Nuclease"/>
</dbReference>
<evidence type="ECO:0000313" key="5">
    <source>
        <dbReference type="Proteomes" id="UP001326715"/>
    </source>
</evidence>
<keyword evidence="5" id="KW-1185">Reference proteome</keyword>
<evidence type="ECO:0000259" key="1">
    <source>
        <dbReference type="Pfam" id="PF13304"/>
    </source>
</evidence>
<dbReference type="RefSeq" id="WP_072362365.1">
    <property type="nucleotide sequence ID" value="NZ_CP139972.1"/>
</dbReference>
<dbReference type="EMBL" id="FPIZ01000010">
    <property type="protein sequence ID" value="SFW66621.1"/>
    <property type="molecule type" value="Genomic_DNA"/>
</dbReference>
<dbReference type="PANTHER" id="PTHR43581:SF2">
    <property type="entry name" value="EXCINUCLEASE ATPASE SUBUNIT"/>
    <property type="match status" value="1"/>
</dbReference>
<reference evidence="2 4" key="1">
    <citation type="submission" date="2016-11" db="EMBL/GenBank/DDBJ databases">
        <authorList>
            <person name="Jaros S."/>
            <person name="Januszkiewicz K."/>
            <person name="Wedrychowicz H."/>
        </authorList>
    </citation>
    <scope>NUCLEOTIDE SEQUENCE [LARGE SCALE GENOMIC DNA]</scope>
    <source>
        <strain evidence="2 4">DSM 784</strain>
    </source>
</reference>
<name>A0A1K1R3N8_9BACT</name>
<dbReference type="SUPFAM" id="SSF52540">
    <property type="entry name" value="P-loop containing nucleoside triphosphate hydrolases"/>
    <property type="match status" value="1"/>
</dbReference>
<dbReference type="EMBL" id="CP140154">
    <property type="protein sequence ID" value="WQG90074.1"/>
    <property type="molecule type" value="Genomic_DNA"/>
</dbReference>
<dbReference type="Gene3D" id="3.40.50.300">
    <property type="entry name" value="P-loop containing nucleotide triphosphate hydrolases"/>
    <property type="match status" value="2"/>
</dbReference>
<dbReference type="GO" id="GO:0005524">
    <property type="term" value="F:ATP binding"/>
    <property type="evidence" value="ECO:0007669"/>
    <property type="project" value="UniProtKB-KW"/>
</dbReference>
<reference evidence="3 5" key="2">
    <citation type="submission" date="2023-11" db="EMBL/GenBank/DDBJ databases">
        <title>MicrobeMod: A computational toolkit for identifying prokaryotic methylation and restriction-modification with nanopore sequencing.</title>
        <authorList>
            <person name="Crits-Christoph A."/>
            <person name="Kang S.C."/>
            <person name="Lee H."/>
            <person name="Ostrov N."/>
        </authorList>
    </citation>
    <scope>NUCLEOTIDE SEQUENCE [LARGE SCALE GENOMIC DNA]</scope>
    <source>
        <strain evidence="3 5">ATCC 23090</strain>
    </source>
</reference>
<dbReference type="PANTHER" id="PTHR43581">
    <property type="entry name" value="ATP/GTP PHOSPHATASE"/>
    <property type="match status" value="1"/>
</dbReference>
<sequence length="480" mass="54179">MYIKSVAINNIRSVKGFKMEFKQPAGWHVLIGDNGAGKSTIIRSIALALIGPEEAMGLRSDWGDWLSIDKEMGNISLEIIRNEVDKHLIEDLSSLIRESKEYLASKKIEEFISKSKENLGLEKLKVLIDKTMETIPLDEELRHLILNNNYIFFNTLLFHRSKDRISFTSPKTIIKPSLRNWGTGSGWFSVAYGPFRRFAGGNPEWNKVYNTQPKLGAHLSAFGEDVALTEATEWLVKLKYQILEKKEDQSLIDNLKSLINSEDFLPHNTKLYDISSDGVIFKDAGGAEISVNQLSDGYRSILSLTFELLRQLVKCYGQDLVFQSIREGVMKIDLPGVVLIDEIDAHLHPSWQTRIGSWFTKYFPKIQFIVTTHSPLVCRASENGSIWKLASPGNDNDETFEIIGVDKEKLILGNVLDAYGTEFFGKSPVRSGRSNEKLERLGELNILAALGKISDIEEKERLHLQKILSTDDPFGSPTVK</sequence>
<proteinExistence type="predicted"/>
<gene>
    <name evidence="2" type="ORF">SAMN05661012_03341</name>
    <name evidence="3" type="ORF">SR876_01085</name>
</gene>
<feature type="domain" description="ATPase AAA-type core" evidence="1">
    <location>
        <begin position="28"/>
        <end position="378"/>
    </location>
</feature>
<keyword evidence="2" id="KW-0547">Nucleotide-binding</keyword>
<dbReference type="Proteomes" id="UP000183788">
    <property type="component" value="Unassembled WGS sequence"/>
</dbReference>